<feature type="compositionally biased region" description="Basic and acidic residues" evidence="1">
    <location>
        <begin position="413"/>
        <end position="428"/>
    </location>
</feature>
<feature type="compositionally biased region" description="Basic and acidic residues" evidence="1">
    <location>
        <begin position="304"/>
        <end position="321"/>
    </location>
</feature>
<dbReference type="InterPro" id="IPR024079">
    <property type="entry name" value="MetalloPept_cat_dom_sf"/>
</dbReference>
<evidence type="ECO:0000313" key="4">
    <source>
        <dbReference type="Proteomes" id="UP001600650"/>
    </source>
</evidence>
<feature type="compositionally biased region" description="Gly residues" evidence="1">
    <location>
        <begin position="209"/>
        <end position="222"/>
    </location>
</feature>
<feature type="region of interest" description="Disordered" evidence="1">
    <location>
        <begin position="1"/>
        <end position="371"/>
    </location>
</feature>
<gene>
    <name evidence="3" type="ORF">ACFU0X_18655</name>
</gene>
<feature type="compositionally biased region" description="Low complexity" evidence="1">
    <location>
        <begin position="10"/>
        <end position="24"/>
    </location>
</feature>
<feature type="compositionally biased region" description="Low complexity" evidence="1">
    <location>
        <begin position="277"/>
        <end position="291"/>
    </location>
</feature>
<sequence>MGRHSRRGPAPKGDTTADTAAPAAERGVRDAPEARYDDRWDAGQDAARPRQQTQGAPGYGAPPQGTPPHGTPVHGYGAPGRGRPGAGVPPVPDGWQQDGTPARGVPQYGDQARGGPRYGGRQPGGPRYDGQAQGAPRYGDGTPPRGVPQYGEGTPAHGFPRSGNAAPPQGAPRPGGGTPPQDGTRYGDGTPAHGVPRYGDAAPAQGAPRPGGGTPPQGGARYGDGTPAHGVPRYGDGTPPHGVPRYVDGTPAHGTPRVRGGHPEQQEAGGGWGTPQGRTAAAYGAPAAGQGVPLPRQRQAPAEGPRRDYVEAFDKSDDLFTPRKPATGSPADAYTAVTEWDSAEATGVPSDTDAVDDDEPPTGVPAQAKGGKGRAFTGIAAAAVTTVLAVVVAGQVAEEHDSPGVQSQSAGEQARDVRDSASRGDDRATPGAPTAKPLTYEQQMDRKFPLAATRAGTGEFYAVKGIDKAPGKGRKITYRVDVERGLDLDGALFAEAVHRTLNDSRSWAHDGLTFERIESGEAEFVITLASPETTADWCAKSGLDTTEDNVSCDSAATERVLINAYRWAQGAETYGDKMFAYRQMLINHEIGHRLGHNHVTCDKNGDLAPVMQQQTKFLEYDGISCRPNPWPYPKA</sequence>
<dbReference type="InterPro" id="IPR022603">
    <property type="entry name" value="DUF3152"/>
</dbReference>
<dbReference type="EMBL" id="JBHVBU010000049">
    <property type="protein sequence ID" value="MFE7965020.1"/>
    <property type="molecule type" value="Genomic_DNA"/>
</dbReference>
<protein>
    <submittedName>
        <fullName evidence="3">DUF3152 domain-containing protein</fullName>
    </submittedName>
</protein>
<feature type="compositionally biased region" description="Low complexity" evidence="1">
    <location>
        <begin position="51"/>
        <end position="63"/>
    </location>
</feature>
<feature type="compositionally biased region" description="Basic and acidic residues" evidence="1">
    <location>
        <begin position="26"/>
        <end position="42"/>
    </location>
</feature>
<evidence type="ECO:0000259" key="2">
    <source>
        <dbReference type="Pfam" id="PF11350"/>
    </source>
</evidence>
<reference evidence="3 4" key="1">
    <citation type="submission" date="2024-09" db="EMBL/GenBank/DDBJ databases">
        <title>The Natural Products Discovery Center: Release of the First 8490 Sequenced Strains for Exploring Actinobacteria Biosynthetic Diversity.</title>
        <authorList>
            <person name="Kalkreuter E."/>
            <person name="Kautsar S.A."/>
            <person name="Yang D."/>
            <person name="Bader C.D."/>
            <person name="Teijaro C.N."/>
            <person name="Fluegel L."/>
            <person name="Davis C.M."/>
            <person name="Simpson J.R."/>
            <person name="Lauterbach L."/>
            <person name="Steele A.D."/>
            <person name="Gui C."/>
            <person name="Meng S."/>
            <person name="Li G."/>
            <person name="Viehrig K."/>
            <person name="Ye F."/>
            <person name="Su P."/>
            <person name="Kiefer A.F."/>
            <person name="Nichols A."/>
            <person name="Cepeda A.J."/>
            <person name="Yan W."/>
            <person name="Fan B."/>
            <person name="Jiang Y."/>
            <person name="Adhikari A."/>
            <person name="Zheng C.-J."/>
            <person name="Schuster L."/>
            <person name="Cowan T.M."/>
            <person name="Smanski M.J."/>
            <person name="Chevrette M.G."/>
            <person name="De Carvalho L.P.S."/>
            <person name="Shen B."/>
        </authorList>
    </citation>
    <scope>NUCLEOTIDE SEQUENCE [LARGE SCALE GENOMIC DNA]</scope>
    <source>
        <strain evidence="3 4">NPDC057399</strain>
    </source>
</reference>
<dbReference type="SUPFAM" id="SSF55486">
    <property type="entry name" value="Metalloproteases ('zincins'), catalytic domain"/>
    <property type="match status" value="1"/>
</dbReference>
<feature type="region of interest" description="Disordered" evidence="1">
    <location>
        <begin position="399"/>
        <end position="441"/>
    </location>
</feature>
<keyword evidence="4" id="KW-1185">Reference proteome</keyword>
<organism evidence="3 4">
    <name type="scientific">Streptomyces cellulosae</name>
    <dbReference type="NCBI Taxonomy" id="1968"/>
    <lineage>
        <taxon>Bacteria</taxon>
        <taxon>Bacillati</taxon>
        <taxon>Actinomycetota</taxon>
        <taxon>Actinomycetes</taxon>
        <taxon>Kitasatosporales</taxon>
        <taxon>Streptomycetaceae</taxon>
        <taxon>Streptomyces</taxon>
    </lineage>
</organism>
<name>A0ABW6JI05_STRCE</name>
<dbReference type="Proteomes" id="UP001600650">
    <property type="component" value="Unassembled WGS sequence"/>
</dbReference>
<feature type="domain" description="DUF3152" evidence="2">
    <location>
        <begin position="451"/>
        <end position="633"/>
    </location>
</feature>
<comment type="caution">
    <text evidence="3">The sequence shown here is derived from an EMBL/GenBank/DDBJ whole genome shotgun (WGS) entry which is preliminary data.</text>
</comment>
<accession>A0ABW6JI05</accession>
<dbReference type="RefSeq" id="WP_381727004.1">
    <property type="nucleotide sequence ID" value="NZ_JBHVBU010000049.1"/>
</dbReference>
<evidence type="ECO:0000313" key="3">
    <source>
        <dbReference type="EMBL" id="MFE7965020.1"/>
    </source>
</evidence>
<evidence type="ECO:0000256" key="1">
    <source>
        <dbReference type="SAM" id="MobiDB-lite"/>
    </source>
</evidence>
<proteinExistence type="predicted"/>
<dbReference type="Pfam" id="PF11350">
    <property type="entry name" value="DUF3152"/>
    <property type="match status" value="1"/>
</dbReference>
<dbReference type="Gene3D" id="3.40.390.10">
    <property type="entry name" value="Collagenase (Catalytic Domain)"/>
    <property type="match status" value="1"/>
</dbReference>